<dbReference type="Gene3D" id="3.90.1140.10">
    <property type="entry name" value="Cyclic phosphodiesterase"/>
    <property type="match status" value="1"/>
</dbReference>
<sequence>MKVGVALIPSHDTIESIIELQQKIITICPLYPILYKTFNLPHLTLLQGRFDNSINWLTLILNLQDYWQRQQYSQKYKLIKLEYKSPGWYFLIPQQQLIFLELHNFVFSALKNNLFVTEEDLNKDISLYDDLEKNNYIKYGYRYIGNAFYPHITLGQTIDKSRDPNQADWIHLVESFTAKHIIKLERITVYQVGEHGSHAKILYSVKI</sequence>
<evidence type="ECO:0000313" key="1">
    <source>
        <dbReference type="EMBL" id="AVZ29673.1"/>
    </source>
</evidence>
<accession>A0A2S0Q5K7</accession>
<dbReference type="RefSeq" id="WP_006194181.1">
    <property type="nucleotide sequence ID" value="NZ_CAWNZE010000001.1"/>
</dbReference>
<evidence type="ECO:0008006" key="3">
    <source>
        <dbReference type="Google" id="ProtNLM"/>
    </source>
</evidence>
<dbReference type="GeneID" id="78015876"/>
<evidence type="ECO:0000313" key="2">
    <source>
        <dbReference type="Proteomes" id="UP000244056"/>
    </source>
</evidence>
<dbReference type="KEGG" id="nsp:BMF81_00476"/>
<dbReference type="InterPro" id="IPR009097">
    <property type="entry name" value="Cyclic_Pdiesterase"/>
</dbReference>
<dbReference type="Proteomes" id="UP000244056">
    <property type="component" value="Chromosome"/>
</dbReference>
<name>A0A2S0Q5K7_NODSP</name>
<organism evidence="1 2">
    <name type="scientific">Nodularia spumigena UHCC 0039</name>
    <dbReference type="NCBI Taxonomy" id="1914872"/>
    <lineage>
        <taxon>Bacteria</taxon>
        <taxon>Bacillati</taxon>
        <taxon>Cyanobacteriota</taxon>
        <taxon>Cyanophyceae</taxon>
        <taxon>Nostocales</taxon>
        <taxon>Nodulariaceae</taxon>
        <taxon>Nodularia</taxon>
    </lineage>
</organism>
<dbReference type="EMBL" id="CP020114">
    <property type="protein sequence ID" value="AVZ29673.1"/>
    <property type="molecule type" value="Genomic_DNA"/>
</dbReference>
<dbReference type="SUPFAM" id="SSF55144">
    <property type="entry name" value="LigT-like"/>
    <property type="match status" value="1"/>
</dbReference>
<gene>
    <name evidence="1" type="ORF">BMF81_00476</name>
</gene>
<reference evidence="1 2" key="1">
    <citation type="submission" date="2017-03" db="EMBL/GenBank/DDBJ databases">
        <title>Comparative genomics of the toxic Baltic Sea cyanobacteria Nodularia spumigena UHCC 0039 and its response on varying salinity.</title>
        <authorList>
            <person name="Teikari J.E."/>
        </authorList>
    </citation>
    <scope>NUCLEOTIDE SEQUENCE [LARGE SCALE GENOMIC DNA]</scope>
    <source>
        <strain evidence="1 2">UHCC 0039</strain>
    </source>
</reference>
<proteinExistence type="predicted"/>
<dbReference type="AlphaFoldDB" id="A0A2S0Q5K7"/>
<protein>
    <recommendedName>
        <fullName evidence="3">RNA 2',3'-cyclic phosphodiesterase</fullName>
    </recommendedName>
</protein>